<dbReference type="STRING" id="686796.SAMN04488104_10815"/>
<dbReference type="AlphaFoldDB" id="A0A1G6Y5E2"/>
<dbReference type="RefSeq" id="WP_087941483.1">
    <property type="nucleotide sequence ID" value="NZ_FNAC01000081.1"/>
</dbReference>
<accession>A0A1G6Y5E2</accession>
<evidence type="ECO:0000313" key="2">
    <source>
        <dbReference type="EMBL" id="SDD85521.1"/>
    </source>
</evidence>
<dbReference type="OrthoDB" id="840016at2"/>
<gene>
    <name evidence="2" type="ORF">SAMN04488104_10815</name>
</gene>
<proteinExistence type="predicted"/>
<keyword evidence="3" id="KW-1185">Reference proteome</keyword>
<protein>
    <recommendedName>
        <fullName evidence="4">Outer membrane protein beta-barrel domain-containing protein</fullName>
    </recommendedName>
</protein>
<organism evidence="2 3">
    <name type="scientific">Algoriphagus faecimaris</name>
    <dbReference type="NCBI Taxonomy" id="686796"/>
    <lineage>
        <taxon>Bacteria</taxon>
        <taxon>Pseudomonadati</taxon>
        <taxon>Bacteroidota</taxon>
        <taxon>Cytophagia</taxon>
        <taxon>Cytophagales</taxon>
        <taxon>Cyclobacteriaceae</taxon>
        <taxon>Algoriphagus</taxon>
    </lineage>
</organism>
<dbReference type="EMBL" id="FNAC01000081">
    <property type="protein sequence ID" value="SDD85521.1"/>
    <property type="molecule type" value="Genomic_DNA"/>
</dbReference>
<evidence type="ECO:0000256" key="1">
    <source>
        <dbReference type="SAM" id="SignalP"/>
    </source>
</evidence>
<feature type="signal peptide" evidence="1">
    <location>
        <begin position="1"/>
        <end position="20"/>
    </location>
</feature>
<reference evidence="3" key="1">
    <citation type="submission" date="2016-10" db="EMBL/GenBank/DDBJ databases">
        <authorList>
            <person name="Varghese N."/>
            <person name="Submissions S."/>
        </authorList>
    </citation>
    <scope>NUCLEOTIDE SEQUENCE [LARGE SCALE GENOMIC DNA]</scope>
    <source>
        <strain evidence="3">DSM 23095</strain>
    </source>
</reference>
<sequence length="265" mass="30622">MTKLLLLISVCCLIHTTSLAQGKWSMGFTMASRSEWRQYQDSYQYLFKGSGQGFSFGGSLAYQHNEKWRWETGLFSTPYSRTVGVYYNEPGYRRMLNRPVMYVSYTNTLEIPLKAIYSTPLKWRNIQINVVAGFNTYLLAENINSQGYAGLPAIPVSPAPPTNLSVVYNDRNLSKVNFSLEAGGEAFWKLSKRFHFIYRLSGRVGFIEMVEMQGDYRTGDNLTLSPDKIYPFRVVSRGSALHHTFSLRFVMGRKKWKENWWEDEN</sequence>
<evidence type="ECO:0000313" key="3">
    <source>
        <dbReference type="Proteomes" id="UP000199060"/>
    </source>
</evidence>
<name>A0A1G6Y5E2_9BACT</name>
<dbReference type="Proteomes" id="UP000199060">
    <property type="component" value="Unassembled WGS sequence"/>
</dbReference>
<evidence type="ECO:0008006" key="4">
    <source>
        <dbReference type="Google" id="ProtNLM"/>
    </source>
</evidence>
<keyword evidence="1" id="KW-0732">Signal</keyword>
<feature type="chain" id="PRO_5011574371" description="Outer membrane protein beta-barrel domain-containing protein" evidence="1">
    <location>
        <begin position="21"/>
        <end position="265"/>
    </location>
</feature>